<protein>
    <recommendedName>
        <fullName evidence="3">F-box domain-containing protein</fullName>
    </recommendedName>
</protein>
<evidence type="ECO:0000313" key="1">
    <source>
        <dbReference type="EMBL" id="GJN18276.1"/>
    </source>
</evidence>
<dbReference type="EMBL" id="BQKI01000073">
    <property type="protein sequence ID" value="GJN18276.1"/>
    <property type="molecule type" value="Genomic_DNA"/>
</dbReference>
<organism evidence="1 2">
    <name type="scientific">Eleusine coracana subsp. coracana</name>
    <dbReference type="NCBI Taxonomy" id="191504"/>
    <lineage>
        <taxon>Eukaryota</taxon>
        <taxon>Viridiplantae</taxon>
        <taxon>Streptophyta</taxon>
        <taxon>Embryophyta</taxon>
        <taxon>Tracheophyta</taxon>
        <taxon>Spermatophyta</taxon>
        <taxon>Magnoliopsida</taxon>
        <taxon>Liliopsida</taxon>
        <taxon>Poales</taxon>
        <taxon>Poaceae</taxon>
        <taxon>PACMAD clade</taxon>
        <taxon>Chloridoideae</taxon>
        <taxon>Cynodonteae</taxon>
        <taxon>Eleusininae</taxon>
        <taxon>Eleusine</taxon>
    </lineage>
</organism>
<gene>
    <name evidence="1" type="primary">gb05419</name>
    <name evidence="1" type="ORF">PR202_gb05419</name>
</gene>
<reference evidence="1" key="2">
    <citation type="submission" date="2021-12" db="EMBL/GenBank/DDBJ databases">
        <title>Resequencing data analysis of finger millet.</title>
        <authorList>
            <person name="Hatakeyama M."/>
            <person name="Aluri S."/>
            <person name="Balachadran M.T."/>
            <person name="Sivarajan S.R."/>
            <person name="Poveda L."/>
            <person name="Shimizu-Inatsugi R."/>
            <person name="Schlapbach R."/>
            <person name="Sreeman S.M."/>
            <person name="Shimizu K.K."/>
        </authorList>
    </citation>
    <scope>NUCLEOTIDE SEQUENCE</scope>
</reference>
<dbReference type="Proteomes" id="UP001054889">
    <property type="component" value="Unassembled WGS sequence"/>
</dbReference>
<name>A0AAV5E6X3_ELECO</name>
<reference evidence="1" key="1">
    <citation type="journal article" date="2018" name="DNA Res.">
        <title>Multiple hybrid de novo genome assembly of finger millet, an orphan allotetraploid crop.</title>
        <authorList>
            <person name="Hatakeyama M."/>
            <person name="Aluri S."/>
            <person name="Balachadran M.T."/>
            <person name="Sivarajan S.R."/>
            <person name="Patrignani A."/>
            <person name="Gruter S."/>
            <person name="Poveda L."/>
            <person name="Shimizu-Inatsugi R."/>
            <person name="Baeten J."/>
            <person name="Francoijs K.J."/>
            <person name="Nataraja K.N."/>
            <person name="Reddy Y.A.N."/>
            <person name="Phadnis S."/>
            <person name="Ravikumar R.L."/>
            <person name="Schlapbach R."/>
            <person name="Sreeman S.M."/>
            <person name="Shimizu K.K."/>
        </authorList>
    </citation>
    <scope>NUCLEOTIDE SEQUENCE</scope>
</reference>
<evidence type="ECO:0000313" key="2">
    <source>
        <dbReference type="Proteomes" id="UP001054889"/>
    </source>
</evidence>
<accession>A0AAV5E6X3</accession>
<proteinExistence type="predicted"/>
<sequence>MVGEKALRAFSIEELPGHLVGEVLTSGRLTAVDVARLEATCRALRALAEFGASKLCAARTAFGAMGPAVRVELLDRCGGSWKKVLRSL</sequence>
<dbReference type="AlphaFoldDB" id="A0AAV5E6X3"/>
<keyword evidence="2" id="KW-1185">Reference proteome</keyword>
<evidence type="ECO:0008006" key="3">
    <source>
        <dbReference type="Google" id="ProtNLM"/>
    </source>
</evidence>
<comment type="caution">
    <text evidence="1">The sequence shown here is derived from an EMBL/GenBank/DDBJ whole genome shotgun (WGS) entry which is preliminary data.</text>
</comment>